<comment type="caution">
    <text evidence="2">The sequence shown here is derived from an EMBL/GenBank/DDBJ whole genome shotgun (WGS) entry which is preliminary data.</text>
</comment>
<reference evidence="2 3" key="1">
    <citation type="submission" date="2013-01" db="EMBL/GenBank/DDBJ databases">
        <title>The Genome Sequence of Clostridium colicanis 209318.</title>
        <authorList>
            <consortium name="The Broad Institute Genome Sequencing Platform"/>
            <person name="Earl A."/>
            <person name="Ward D."/>
            <person name="Feldgarden M."/>
            <person name="Gevers D."/>
            <person name="Courvalin P."/>
            <person name="Lambert T."/>
            <person name="Walker B."/>
            <person name="Young S.K."/>
            <person name="Zeng Q."/>
            <person name="Gargeya S."/>
            <person name="Fitzgerald M."/>
            <person name="Haas B."/>
            <person name="Abouelleil A."/>
            <person name="Alvarado L."/>
            <person name="Arachchi H.M."/>
            <person name="Berlin A.M."/>
            <person name="Chapman S.B."/>
            <person name="Dewar J."/>
            <person name="Goldberg J."/>
            <person name="Griggs A."/>
            <person name="Gujja S."/>
            <person name="Hansen M."/>
            <person name="Howarth C."/>
            <person name="Imamovic A."/>
            <person name="Larimer J."/>
            <person name="McCowan C."/>
            <person name="Murphy C."/>
            <person name="Neiman D."/>
            <person name="Pearson M."/>
            <person name="Priest M."/>
            <person name="Roberts A."/>
            <person name="Saif S."/>
            <person name="Shea T."/>
            <person name="Sisk P."/>
            <person name="Sykes S."/>
            <person name="Wortman J."/>
            <person name="Nusbaum C."/>
            <person name="Birren B."/>
        </authorList>
    </citation>
    <scope>NUCLEOTIDE SEQUENCE [LARGE SCALE GENOMIC DNA]</scope>
    <source>
        <strain evidence="2 3">209318</strain>
    </source>
</reference>
<dbReference type="Gene3D" id="3.10.450.590">
    <property type="match status" value="1"/>
</dbReference>
<protein>
    <recommendedName>
        <fullName evidence="1">DUF3887 domain-containing protein</fullName>
    </recommendedName>
</protein>
<dbReference type="eggNOG" id="ENOG503341X">
    <property type="taxonomic scope" value="Bacteria"/>
</dbReference>
<dbReference type="PROSITE" id="PS51257">
    <property type="entry name" value="PROKAR_LIPOPROTEIN"/>
    <property type="match status" value="1"/>
</dbReference>
<dbReference type="PATRIC" id="fig|999411.4.peg.1689"/>
<dbReference type="EMBL" id="AGYT01000008">
    <property type="protein sequence ID" value="ENZ02479.1"/>
    <property type="molecule type" value="Genomic_DNA"/>
</dbReference>
<organism evidence="2 3">
    <name type="scientific">Clostridium thermobutyricum</name>
    <dbReference type="NCBI Taxonomy" id="29372"/>
    <lineage>
        <taxon>Bacteria</taxon>
        <taxon>Bacillati</taxon>
        <taxon>Bacillota</taxon>
        <taxon>Clostridia</taxon>
        <taxon>Eubacteriales</taxon>
        <taxon>Clostridiaceae</taxon>
        <taxon>Clostridium</taxon>
    </lineage>
</organism>
<dbReference type="AlphaFoldDB" id="N9Y2S7"/>
<sequence>MKRILKGILVILFLSILLGCGAENLSEKYDKDELEKLSKEIVTLINKKEYEVAFEKGSDFLKKEASIEDLKKGHELIIENYGEFEEFKEINFQEKNGYAIVINKIKHKNKEVNYITTFGEDLKLEEFRMM</sequence>
<dbReference type="Pfam" id="PF13026">
    <property type="entry name" value="DUF3887"/>
    <property type="match status" value="1"/>
</dbReference>
<gene>
    <name evidence="2" type="ORF">HMPREF1092_01714</name>
</gene>
<proteinExistence type="predicted"/>
<evidence type="ECO:0000313" key="2">
    <source>
        <dbReference type="EMBL" id="ENZ02479.1"/>
    </source>
</evidence>
<dbReference type="Proteomes" id="UP000013097">
    <property type="component" value="Unassembled WGS sequence"/>
</dbReference>
<evidence type="ECO:0000259" key="1">
    <source>
        <dbReference type="Pfam" id="PF13026"/>
    </source>
</evidence>
<feature type="domain" description="DUF3887" evidence="1">
    <location>
        <begin position="38"/>
        <end position="127"/>
    </location>
</feature>
<dbReference type="RefSeq" id="WP_002598215.1">
    <property type="nucleotide sequence ID" value="NZ_KB850956.1"/>
</dbReference>
<dbReference type="InterPro" id="IPR024981">
    <property type="entry name" value="DUF3887"/>
</dbReference>
<name>N9Y2S7_9CLOT</name>
<dbReference type="HOGENOM" id="CLU_143424_1_0_9"/>
<keyword evidence="3" id="KW-1185">Reference proteome</keyword>
<evidence type="ECO:0000313" key="3">
    <source>
        <dbReference type="Proteomes" id="UP000013097"/>
    </source>
</evidence>
<accession>N9Y2S7</accession>